<feature type="transmembrane region" description="Helical" evidence="1">
    <location>
        <begin position="105"/>
        <end position="124"/>
    </location>
</feature>
<evidence type="ECO:0000256" key="1">
    <source>
        <dbReference type="SAM" id="Phobius"/>
    </source>
</evidence>
<feature type="transmembrane region" description="Helical" evidence="1">
    <location>
        <begin position="79"/>
        <end position="99"/>
    </location>
</feature>
<keyword evidence="1" id="KW-0812">Transmembrane</keyword>
<name>A0A7I9WT70_9MYCO</name>
<keyword evidence="1" id="KW-0472">Membrane</keyword>
<dbReference type="AlphaFoldDB" id="A0A7I9WT70"/>
<accession>A0A7I9WT70</accession>
<keyword evidence="1" id="KW-1133">Transmembrane helix</keyword>
<dbReference type="PANTHER" id="PTHR37314">
    <property type="entry name" value="SLR0142 PROTEIN"/>
    <property type="match status" value="1"/>
</dbReference>
<feature type="transmembrane region" description="Helical" evidence="1">
    <location>
        <begin position="46"/>
        <end position="67"/>
    </location>
</feature>
<dbReference type="InterPro" id="IPR010699">
    <property type="entry name" value="DUF1275"/>
</dbReference>
<proteinExistence type="predicted"/>
<protein>
    <submittedName>
        <fullName evidence="2">DUF1275 family protein</fullName>
    </submittedName>
</protein>
<dbReference type="Proteomes" id="UP000465241">
    <property type="component" value="Unassembled WGS sequence"/>
</dbReference>
<sequence length="219" mass="22563">MLILTFCTGICDAVGYLVLDRVFTGNMTGNVVILGMALGQADNLPIAGPLIALVTFVVFAGVGGRVVRRHRDGWPPPVSAIFATVAAVLAAVAVWSAAADVRTQPAAMVAAGIIAAVMGLQAAAARHVGVKDVTTVVVTSALTGLAADFRHPDAARDLWRRRITSVAMILLGAGLGAVLLRHGVSLGLGVAAVLTAGVAVLGHRYSVDRHHDVQQVRRG</sequence>
<comment type="caution">
    <text evidence="2">The sequence shown here is derived from an EMBL/GenBank/DDBJ whole genome shotgun (WGS) entry which is preliminary data.</text>
</comment>
<dbReference type="PANTHER" id="PTHR37314:SF4">
    <property type="entry name" value="UPF0700 TRANSMEMBRANE PROTEIN YOAK"/>
    <property type="match status" value="1"/>
</dbReference>
<organism evidence="2 3">
    <name type="scientific">Mycolicibacterium murale</name>
    <dbReference type="NCBI Taxonomy" id="182220"/>
    <lineage>
        <taxon>Bacteria</taxon>
        <taxon>Bacillati</taxon>
        <taxon>Actinomycetota</taxon>
        <taxon>Actinomycetes</taxon>
        <taxon>Mycobacteriales</taxon>
        <taxon>Mycobacteriaceae</taxon>
        <taxon>Mycolicibacterium</taxon>
    </lineage>
</organism>
<keyword evidence="3" id="KW-1185">Reference proteome</keyword>
<dbReference type="EMBL" id="BLKT01000003">
    <property type="protein sequence ID" value="GFG60935.1"/>
    <property type="molecule type" value="Genomic_DNA"/>
</dbReference>
<evidence type="ECO:0000313" key="3">
    <source>
        <dbReference type="Proteomes" id="UP000465241"/>
    </source>
</evidence>
<reference evidence="2 3" key="1">
    <citation type="journal article" date="2019" name="Emerg. Microbes Infect.">
        <title>Comprehensive subspecies identification of 175 nontuberculous mycobacteria species based on 7547 genomic profiles.</title>
        <authorList>
            <person name="Matsumoto Y."/>
            <person name="Kinjo T."/>
            <person name="Motooka D."/>
            <person name="Nabeya D."/>
            <person name="Jung N."/>
            <person name="Uechi K."/>
            <person name="Horii T."/>
            <person name="Iida T."/>
            <person name="Fujita J."/>
            <person name="Nakamura S."/>
        </authorList>
    </citation>
    <scope>NUCLEOTIDE SEQUENCE [LARGE SCALE GENOMIC DNA]</scope>
    <source>
        <strain evidence="2 3">JCM 13392</strain>
    </source>
</reference>
<gene>
    <name evidence="2" type="ORF">MMUR_50710</name>
</gene>
<dbReference type="Pfam" id="PF06912">
    <property type="entry name" value="DUF1275"/>
    <property type="match status" value="1"/>
</dbReference>
<feature type="transmembrane region" description="Helical" evidence="1">
    <location>
        <begin position="163"/>
        <end position="180"/>
    </location>
</feature>
<feature type="transmembrane region" description="Helical" evidence="1">
    <location>
        <begin position="186"/>
        <end position="207"/>
    </location>
</feature>
<evidence type="ECO:0000313" key="2">
    <source>
        <dbReference type="EMBL" id="GFG60935.1"/>
    </source>
</evidence>